<dbReference type="OrthoDB" id="9803735at2"/>
<dbReference type="PROSITE" id="PS50931">
    <property type="entry name" value="HTH_LYSR"/>
    <property type="match status" value="1"/>
</dbReference>
<dbReference type="Gene3D" id="1.10.10.10">
    <property type="entry name" value="Winged helix-like DNA-binding domain superfamily/Winged helix DNA-binding domain"/>
    <property type="match status" value="1"/>
</dbReference>
<accession>A0A4P6UP39</accession>
<comment type="similarity">
    <text evidence="1">Belongs to the LysR transcriptional regulatory family.</text>
</comment>
<dbReference type="PRINTS" id="PR00039">
    <property type="entry name" value="HTHLYSR"/>
</dbReference>
<dbReference type="SUPFAM" id="SSF53850">
    <property type="entry name" value="Periplasmic binding protein-like II"/>
    <property type="match status" value="1"/>
</dbReference>
<gene>
    <name evidence="6" type="ORF">DW355_15155</name>
</gene>
<dbReference type="PANTHER" id="PTHR30126:SF77">
    <property type="entry name" value="TRANSCRIPTIONAL REGULATORY PROTEIN"/>
    <property type="match status" value="1"/>
</dbReference>
<dbReference type="Pfam" id="PF03466">
    <property type="entry name" value="LysR_substrate"/>
    <property type="match status" value="1"/>
</dbReference>
<evidence type="ECO:0000256" key="1">
    <source>
        <dbReference type="ARBA" id="ARBA00009437"/>
    </source>
</evidence>
<dbReference type="SUPFAM" id="SSF46785">
    <property type="entry name" value="Winged helix' DNA-binding domain"/>
    <property type="match status" value="1"/>
</dbReference>
<feature type="domain" description="HTH lysR-type" evidence="5">
    <location>
        <begin position="2"/>
        <end position="59"/>
    </location>
</feature>
<name>A0A4P6UP39_9BURK</name>
<reference evidence="6 7" key="1">
    <citation type="submission" date="2018-07" db="EMBL/GenBank/DDBJ databases">
        <title>Exploring interactions and the metabolic potential of the ultra-small soil bacteria Hylemonella gracilis.</title>
        <authorList>
            <person name="Tyc O."/>
            <person name="Kulkarni P."/>
            <person name="Gawehns F."/>
            <person name="Hundscheid M."/>
            <person name="Zweers H."/>
            <person name="Garbeva P."/>
        </authorList>
    </citation>
    <scope>NUCLEOTIDE SEQUENCE [LARGE SCALE GENOMIC DNA]</scope>
    <source>
        <strain evidence="6 7">NS1</strain>
    </source>
</reference>
<dbReference type="EMBL" id="CP031395">
    <property type="protein sequence ID" value="QBK05885.1"/>
    <property type="molecule type" value="Genomic_DNA"/>
</dbReference>
<keyword evidence="3" id="KW-0238">DNA-binding</keyword>
<evidence type="ECO:0000313" key="6">
    <source>
        <dbReference type="EMBL" id="QBK05885.1"/>
    </source>
</evidence>
<sequence>MVDLRHIETFFWVAQLGSFRAASEKLHTTQPAVSQRIASLEDSLGVRLFERDARGVSLTAKGQELLSHAERMLQMRQDMMLAAREQNVMSGPIRIGVAETVVQTWLPHFLEHLHTAYPALVPQIEVDTSHVMRSQLLARQIDLAFMLGPVDEARLENLHLCAYPLAWVASPRLEQGAGTLKLTQVARFPVITYPSNSAPYKVVRDMLARARIKAPRMIGSASLSMVVKMMLDCVGVGVIAPIFLDKELANGELRILDVRAGELPDLVFTATWAQGAESRTLKSIAQLAQRTASEYERRGKGARKKVGA</sequence>
<dbReference type="Proteomes" id="UP000292939">
    <property type="component" value="Chromosome"/>
</dbReference>
<organism evidence="6 7">
    <name type="scientific">Hylemonella gracilis</name>
    <dbReference type="NCBI Taxonomy" id="80880"/>
    <lineage>
        <taxon>Bacteria</taxon>
        <taxon>Pseudomonadati</taxon>
        <taxon>Pseudomonadota</taxon>
        <taxon>Betaproteobacteria</taxon>
        <taxon>Burkholderiales</taxon>
        <taxon>Comamonadaceae</taxon>
        <taxon>Hylemonella</taxon>
    </lineage>
</organism>
<dbReference type="InterPro" id="IPR036390">
    <property type="entry name" value="WH_DNA-bd_sf"/>
</dbReference>
<dbReference type="FunFam" id="1.10.10.10:FF:000001">
    <property type="entry name" value="LysR family transcriptional regulator"/>
    <property type="match status" value="1"/>
</dbReference>
<dbReference type="Gene3D" id="3.40.190.10">
    <property type="entry name" value="Periplasmic binding protein-like II"/>
    <property type="match status" value="2"/>
</dbReference>
<evidence type="ECO:0000259" key="5">
    <source>
        <dbReference type="PROSITE" id="PS50931"/>
    </source>
</evidence>
<evidence type="ECO:0000256" key="4">
    <source>
        <dbReference type="ARBA" id="ARBA00023163"/>
    </source>
</evidence>
<dbReference type="CDD" id="cd05466">
    <property type="entry name" value="PBP2_LTTR_substrate"/>
    <property type="match status" value="1"/>
</dbReference>
<keyword evidence="2" id="KW-0805">Transcription regulation</keyword>
<evidence type="ECO:0000313" key="7">
    <source>
        <dbReference type="Proteomes" id="UP000292939"/>
    </source>
</evidence>
<dbReference type="InterPro" id="IPR000847">
    <property type="entry name" value="LysR_HTH_N"/>
</dbReference>
<evidence type="ECO:0000256" key="3">
    <source>
        <dbReference type="ARBA" id="ARBA00023125"/>
    </source>
</evidence>
<protein>
    <submittedName>
        <fullName evidence="6">LysR family transcriptional regulator</fullName>
    </submittedName>
</protein>
<dbReference type="GO" id="GO:0003700">
    <property type="term" value="F:DNA-binding transcription factor activity"/>
    <property type="evidence" value="ECO:0007669"/>
    <property type="project" value="InterPro"/>
</dbReference>
<dbReference type="RefSeq" id="WP_131281315.1">
    <property type="nucleotide sequence ID" value="NZ_CP031395.1"/>
</dbReference>
<dbReference type="PANTHER" id="PTHR30126">
    <property type="entry name" value="HTH-TYPE TRANSCRIPTIONAL REGULATOR"/>
    <property type="match status" value="1"/>
</dbReference>
<evidence type="ECO:0000256" key="2">
    <source>
        <dbReference type="ARBA" id="ARBA00023015"/>
    </source>
</evidence>
<dbReference type="AlphaFoldDB" id="A0A4P6UP39"/>
<dbReference type="KEGG" id="hgr:DW355_15155"/>
<dbReference type="InterPro" id="IPR036388">
    <property type="entry name" value="WH-like_DNA-bd_sf"/>
</dbReference>
<dbReference type="Pfam" id="PF00126">
    <property type="entry name" value="HTH_1"/>
    <property type="match status" value="1"/>
</dbReference>
<dbReference type="InterPro" id="IPR005119">
    <property type="entry name" value="LysR_subst-bd"/>
</dbReference>
<dbReference type="GO" id="GO:0000976">
    <property type="term" value="F:transcription cis-regulatory region binding"/>
    <property type="evidence" value="ECO:0007669"/>
    <property type="project" value="TreeGrafter"/>
</dbReference>
<keyword evidence="4" id="KW-0804">Transcription</keyword>
<proteinExistence type="inferred from homology"/>